<proteinExistence type="predicted"/>
<accession>A0ACC1N369</accession>
<keyword evidence="2" id="KW-1185">Reference proteome</keyword>
<dbReference type="Proteomes" id="UP001143910">
    <property type="component" value="Unassembled WGS sequence"/>
</dbReference>
<dbReference type="EMBL" id="JANJQO010001065">
    <property type="protein sequence ID" value="KAJ2972888.1"/>
    <property type="molecule type" value="Genomic_DNA"/>
</dbReference>
<evidence type="ECO:0000313" key="2">
    <source>
        <dbReference type="Proteomes" id="UP001143910"/>
    </source>
</evidence>
<reference evidence="1" key="1">
    <citation type="submission" date="2022-08" db="EMBL/GenBank/DDBJ databases">
        <title>Genome Sequence of Lecanicillium fungicola.</title>
        <authorList>
            <person name="Buettner E."/>
        </authorList>
    </citation>
    <scope>NUCLEOTIDE SEQUENCE</scope>
    <source>
        <strain evidence="1">Babe33</strain>
    </source>
</reference>
<comment type="caution">
    <text evidence="1">The sequence shown here is derived from an EMBL/GenBank/DDBJ whole genome shotgun (WGS) entry which is preliminary data.</text>
</comment>
<sequence length="140" mass="14518">MYISKILPTIVLAQAAAAGVCLLNCPSVNLSIWDQSNLPVCTGDPDFTNEFVSTGIDEVDGDCTALGTQPFSGAQIVSTSNLPSGTTCRLSFYADTACTQQLNSDSTLGSLRPDFHPTGCFGFSGVTSAARAAILNCNGQ</sequence>
<name>A0ACC1N369_9HYPO</name>
<gene>
    <name evidence="1" type="ORF">NQ176_g6904</name>
</gene>
<evidence type="ECO:0000313" key="1">
    <source>
        <dbReference type="EMBL" id="KAJ2972888.1"/>
    </source>
</evidence>
<protein>
    <submittedName>
        <fullName evidence="1">Uncharacterized protein</fullName>
    </submittedName>
</protein>
<organism evidence="1 2">
    <name type="scientific">Zarea fungicola</name>
    <dbReference type="NCBI Taxonomy" id="93591"/>
    <lineage>
        <taxon>Eukaryota</taxon>
        <taxon>Fungi</taxon>
        <taxon>Dikarya</taxon>
        <taxon>Ascomycota</taxon>
        <taxon>Pezizomycotina</taxon>
        <taxon>Sordariomycetes</taxon>
        <taxon>Hypocreomycetidae</taxon>
        <taxon>Hypocreales</taxon>
        <taxon>Cordycipitaceae</taxon>
        <taxon>Zarea</taxon>
    </lineage>
</organism>